<dbReference type="InterPro" id="IPR006311">
    <property type="entry name" value="TAT_signal"/>
</dbReference>
<keyword evidence="2" id="KW-1185">Reference proteome</keyword>
<reference evidence="1" key="1">
    <citation type="submission" date="2019-07" db="EMBL/GenBank/DDBJ databases">
        <title>Toxilogical consequences of a new and cryptic species of cyanobacteria (Komarekiella delphini-convector) recovered from the epidermis of a bottlenose dolphin and 1500 ft. in the air.</title>
        <authorList>
            <person name="Brown A.O."/>
            <person name="Dvorak P."/>
            <person name="Villanueva C.D."/>
            <person name="Foss A.J."/>
            <person name="Garvey A.D."/>
            <person name="Gibson Q.A."/>
            <person name="Johansen J.R."/>
            <person name="Casamatta D.A."/>
        </authorList>
    </citation>
    <scope>NUCLEOTIDE SEQUENCE</scope>
    <source>
        <strain evidence="1">SJRDD-AB1</strain>
    </source>
</reference>
<sequence length="218" mass="23956">MSDNFSRRQIIKAAGGLIVGAASAGSVPLISNLIAGFTLIEPAHAQARPPRDCDGFVRSRFPVTTPSGRPFRLKCLGTGSGDYRFLNGVTRGGNVNLVLNTQYYSGTAWGADEYRDSSGLYIYTFKCRGNDQGSGTVSWLNGKTLDREVDLVRNTSPSGAKWAAYNRPGTDEWKFYCLGDRSGPRWLNGITFRTDRDNNVDLADGCSFPYTGTTWRRQ</sequence>
<gene>
    <name evidence="1" type="ORF">FNW02_17985</name>
</gene>
<proteinExistence type="predicted"/>
<evidence type="ECO:0000313" key="2">
    <source>
        <dbReference type="Proteomes" id="UP001165986"/>
    </source>
</evidence>
<dbReference type="Proteomes" id="UP001165986">
    <property type="component" value="Unassembled WGS sequence"/>
</dbReference>
<dbReference type="EMBL" id="VJXY01000019">
    <property type="protein sequence ID" value="MBD6617666.1"/>
    <property type="molecule type" value="Genomic_DNA"/>
</dbReference>
<dbReference type="AlphaFoldDB" id="A0AA40SYJ4"/>
<dbReference type="RefSeq" id="WP_191758886.1">
    <property type="nucleotide sequence ID" value="NZ_VJXY01000019.1"/>
</dbReference>
<protein>
    <submittedName>
        <fullName evidence="1">Uncharacterized protein</fullName>
    </submittedName>
</protein>
<evidence type="ECO:0000313" key="1">
    <source>
        <dbReference type="EMBL" id="MBD6617666.1"/>
    </source>
</evidence>
<organism evidence="1 2">
    <name type="scientific">Komarekiella delphini-convector SJRDD-AB1</name>
    <dbReference type="NCBI Taxonomy" id="2593771"/>
    <lineage>
        <taxon>Bacteria</taxon>
        <taxon>Bacillati</taxon>
        <taxon>Cyanobacteriota</taxon>
        <taxon>Cyanophyceae</taxon>
        <taxon>Nostocales</taxon>
        <taxon>Nostocaceae</taxon>
        <taxon>Komarekiella</taxon>
        <taxon>Komarekiella delphini-convector</taxon>
    </lineage>
</organism>
<dbReference type="PROSITE" id="PS51318">
    <property type="entry name" value="TAT"/>
    <property type="match status" value="1"/>
</dbReference>
<name>A0AA40SYJ4_9NOST</name>
<accession>A0AA40SYJ4</accession>
<comment type="caution">
    <text evidence="1">The sequence shown here is derived from an EMBL/GenBank/DDBJ whole genome shotgun (WGS) entry which is preliminary data.</text>
</comment>